<geneLocation type="plasmid" evidence="1">
    <name>pHE1</name>
</geneLocation>
<dbReference type="NCBIfam" id="NF033829">
    <property type="entry name" value="plas_excl_MbeD"/>
    <property type="match status" value="1"/>
</dbReference>
<name>Q9K589_HALEL</name>
<reference evidence="1" key="1">
    <citation type="journal article" date="1999" name="Syst. Appl. Microbiol.">
        <title>Genetic organization of the mobilization region of the plasmid pHE1 from Halomonas elongata.</title>
        <authorList>
            <person name="Vargas C."/>
            <person name="Tegos G."/>
            <person name="Vartholomatos G."/>
            <person name="Drainas C."/>
            <person name="Ventosa A."/>
            <person name="Nieto J.J."/>
        </authorList>
    </citation>
    <scope>NUCLEOTIDE SEQUENCE</scope>
    <source>
        <strain evidence="1">ATCC 33174</strain>
        <plasmid evidence="1">pHE1</plasmid>
    </source>
</reference>
<accession>Q9K589</accession>
<dbReference type="InterPro" id="IPR006983">
    <property type="entry name" value="MbeD_MobD"/>
</dbReference>
<sequence length="73" mass="8469">MTDLERELLSAFESLQAAYEKQHQEWQSAYESFRACSGHEARQRALSAQVTRLSKQVNDLSEKVARWTPEGRK</sequence>
<dbReference type="EMBL" id="AJ243735">
    <property type="protein sequence ID" value="CAB96961.1"/>
    <property type="molecule type" value="Genomic_DNA"/>
</dbReference>
<dbReference type="AlphaFoldDB" id="Q9K589"/>
<organism evidence="1">
    <name type="scientific">Halomonas elongata</name>
    <dbReference type="NCBI Taxonomy" id="2746"/>
    <lineage>
        <taxon>Bacteria</taxon>
        <taxon>Pseudomonadati</taxon>
        <taxon>Pseudomonadota</taxon>
        <taxon>Gammaproteobacteria</taxon>
        <taxon>Oceanospirillales</taxon>
        <taxon>Halomonadaceae</taxon>
        <taxon>Halomonas</taxon>
    </lineage>
</organism>
<gene>
    <name evidence="1" type="primary">mobD</name>
</gene>
<keyword evidence="1" id="KW-0614">Plasmid</keyword>
<proteinExistence type="predicted"/>
<protein>
    <submittedName>
        <fullName evidence="1">MobD protein</fullName>
    </submittedName>
</protein>
<dbReference type="Pfam" id="PF04899">
    <property type="entry name" value="MbeD_MobD"/>
    <property type="match status" value="1"/>
</dbReference>
<evidence type="ECO:0000313" key="1">
    <source>
        <dbReference type="EMBL" id="CAB96961.1"/>
    </source>
</evidence>